<dbReference type="Pfam" id="PF00310">
    <property type="entry name" value="GATase_2"/>
    <property type="match status" value="1"/>
</dbReference>
<keyword evidence="8" id="KW-0479">Metal-binding</keyword>
<dbReference type="Pfam" id="PF01645">
    <property type="entry name" value="Glu_synthase"/>
    <property type="match status" value="1"/>
</dbReference>
<gene>
    <name evidence="18" type="primary">gltB</name>
    <name evidence="18" type="ORF">OE105_02275</name>
</gene>
<dbReference type="KEGG" id="fhl:OE105_02275"/>
<keyword evidence="14" id="KW-0314">Glutamate biosynthesis</keyword>
<dbReference type="SUPFAM" id="SSF51395">
    <property type="entry name" value="FMN-linked oxidoreductases"/>
    <property type="match status" value="1"/>
</dbReference>
<keyword evidence="11 18" id="KW-0560">Oxidoreductase</keyword>
<dbReference type="FunFam" id="2.160.20.60:FF:000001">
    <property type="entry name" value="Glutamate synthase, large subunit"/>
    <property type="match status" value="1"/>
</dbReference>
<dbReference type="SUPFAM" id="SSF69336">
    <property type="entry name" value="Alpha subunit of glutamate synthase, C-terminal domain"/>
    <property type="match status" value="1"/>
</dbReference>
<dbReference type="CDD" id="cd00713">
    <property type="entry name" value="GltS"/>
    <property type="match status" value="1"/>
</dbReference>
<dbReference type="InterPro" id="IPR002489">
    <property type="entry name" value="Glu_synth_asu_C"/>
</dbReference>
<dbReference type="InterPro" id="IPR036485">
    <property type="entry name" value="Glu_synth_asu_C_sf"/>
</dbReference>
<dbReference type="Gene3D" id="2.160.20.60">
    <property type="entry name" value="Glutamate synthase, alpha subunit, C-terminal domain"/>
    <property type="match status" value="1"/>
</dbReference>
<dbReference type="GO" id="GO:0006537">
    <property type="term" value="P:glutamate biosynthetic process"/>
    <property type="evidence" value="ECO:0007669"/>
    <property type="project" value="UniProtKB-KW"/>
</dbReference>
<evidence type="ECO:0000313" key="19">
    <source>
        <dbReference type="Proteomes" id="UP001164726"/>
    </source>
</evidence>
<keyword evidence="13" id="KW-0411">Iron-sulfur</keyword>
<dbReference type="EC" id="1.4.1.13" evidence="18"/>
<dbReference type="Proteomes" id="UP001164726">
    <property type="component" value="Chromosome"/>
</dbReference>
<evidence type="ECO:0000256" key="6">
    <source>
        <dbReference type="ARBA" id="ARBA00022630"/>
    </source>
</evidence>
<dbReference type="InterPro" id="IPR002932">
    <property type="entry name" value="Glu_synthdom"/>
</dbReference>
<dbReference type="InterPro" id="IPR006982">
    <property type="entry name" value="Glu_synth_centr_N"/>
</dbReference>
<evidence type="ECO:0000256" key="1">
    <source>
        <dbReference type="ARBA" id="ARBA00001917"/>
    </source>
</evidence>
<evidence type="ECO:0000259" key="17">
    <source>
        <dbReference type="PROSITE" id="PS51278"/>
    </source>
</evidence>
<dbReference type="CDD" id="cd02808">
    <property type="entry name" value="GltS_FMN"/>
    <property type="match status" value="1"/>
</dbReference>
<dbReference type="Pfam" id="PF04898">
    <property type="entry name" value="Glu_syn_central"/>
    <property type="match status" value="1"/>
</dbReference>
<protein>
    <submittedName>
        <fullName evidence="18">Glutamate synthase large subunit</fullName>
        <ecNumber evidence="18">1.4.1.13</ecNumber>
    </submittedName>
</protein>
<organism evidence="18 19">
    <name type="scientific">Fervidibacillus halotolerans</name>
    <dbReference type="NCBI Taxonomy" id="2980027"/>
    <lineage>
        <taxon>Bacteria</taxon>
        <taxon>Bacillati</taxon>
        <taxon>Bacillota</taxon>
        <taxon>Bacilli</taxon>
        <taxon>Bacillales</taxon>
        <taxon>Bacillaceae</taxon>
        <taxon>Fervidibacillus</taxon>
    </lineage>
</organism>
<dbReference type="InterPro" id="IPR029055">
    <property type="entry name" value="Ntn_hydrolases_N"/>
</dbReference>
<dbReference type="NCBIfam" id="NF008730">
    <property type="entry name" value="PRK11750.1"/>
    <property type="match status" value="1"/>
</dbReference>
<keyword evidence="6" id="KW-0285">Flavoprotein</keyword>
<evidence type="ECO:0000256" key="11">
    <source>
        <dbReference type="ARBA" id="ARBA00023002"/>
    </source>
</evidence>
<dbReference type="PANTHER" id="PTHR11938:SF133">
    <property type="entry name" value="GLUTAMATE SYNTHASE (NADH)"/>
    <property type="match status" value="1"/>
</dbReference>
<keyword evidence="9" id="KW-0274">FAD</keyword>
<dbReference type="FunFam" id="3.60.20.10:FF:000001">
    <property type="entry name" value="Glutamate synthase, large subunit"/>
    <property type="match status" value="1"/>
</dbReference>
<dbReference type="InterPro" id="IPR017932">
    <property type="entry name" value="GATase_2_dom"/>
</dbReference>
<evidence type="ECO:0000256" key="8">
    <source>
        <dbReference type="ARBA" id="ARBA00022723"/>
    </source>
</evidence>
<evidence type="ECO:0000313" key="18">
    <source>
        <dbReference type="EMBL" id="WAA12973.1"/>
    </source>
</evidence>
<evidence type="ECO:0000256" key="10">
    <source>
        <dbReference type="ARBA" id="ARBA00022962"/>
    </source>
</evidence>
<dbReference type="FunFam" id="3.20.20.70:FF:000053">
    <property type="entry name" value="Glutamate synthase large subunit"/>
    <property type="match status" value="1"/>
</dbReference>
<name>A0A9E8M014_9BACI</name>
<proteinExistence type="inferred from homology"/>
<dbReference type="Pfam" id="PF01493">
    <property type="entry name" value="GXGXG"/>
    <property type="match status" value="1"/>
</dbReference>
<dbReference type="GO" id="GO:0046872">
    <property type="term" value="F:metal ion binding"/>
    <property type="evidence" value="ECO:0007669"/>
    <property type="project" value="UniProtKB-KW"/>
</dbReference>
<dbReference type="GO" id="GO:0051538">
    <property type="term" value="F:3 iron, 4 sulfur cluster binding"/>
    <property type="evidence" value="ECO:0007669"/>
    <property type="project" value="UniProtKB-KW"/>
</dbReference>
<evidence type="ECO:0000256" key="3">
    <source>
        <dbReference type="ARBA" id="ARBA00001974"/>
    </source>
</evidence>
<comment type="pathway">
    <text evidence="16">Amino-acid biosynthesis.</text>
</comment>
<dbReference type="EMBL" id="CP106877">
    <property type="protein sequence ID" value="WAA12973.1"/>
    <property type="molecule type" value="Genomic_DNA"/>
</dbReference>
<dbReference type="RefSeq" id="WP_275421107.1">
    <property type="nucleotide sequence ID" value="NZ_CP106877.1"/>
</dbReference>
<accession>A0A9E8M014</accession>
<evidence type="ECO:0000256" key="5">
    <source>
        <dbReference type="ARBA" id="ARBA00022605"/>
    </source>
</evidence>
<dbReference type="InterPro" id="IPR013785">
    <property type="entry name" value="Aldolase_TIM"/>
</dbReference>
<keyword evidence="10" id="KW-0315">Glutamine amidotransferase</keyword>
<comment type="cofactor">
    <cofactor evidence="3">
        <name>FAD</name>
        <dbReference type="ChEBI" id="CHEBI:57692"/>
    </cofactor>
</comment>
<feature type="domain" description="Glutamine amidotransferase type-2" evidence="17">
    <location>
        <begin position="22"/>
        <end position="411"/>
    </location>
</feature>
<dbReference type="SUPFAM" id="SSF56235">
    <property type="entry name" value="N-terminal nucleophile aminohydrolases (Ntn hydrolases)"/>
    <property type="match status" value="1"/>
</dbReference>
<comment type="cofactor">
    <cofactor evidence="2">
        <name>[3Fe-4S] cluster</name>
        <dbReference type="ChEBI" id="CHEBI:21137"/>
    </cofactor>
</comment>
<dbReference type="Gene3D" id="3.20.20.70">
    <property type="entry name" value="Aldolase class I"/>
    <property type="match status" value="2"/>
</dbReference>
<evidence type="ECO:0000256" key="7">
    <source>
        <dbReference type="ARBA" id="ARBA00022643"/>
    </source>
</evidence>
<dbReference type="FunFam" id="3.20.20.70:FF:000031">
    <property type="entry name" value="Glutamate synthase 1 [NADH]"/>
    <property type="match status" value="1"/>
</dbReference>
<dbReference type="PROSITE" id="PS51278">
    <property type="entry name" value="GATASE_TYPE_2"/>
    <property type="match status" value="1"/>
</dbReference>
<evidence type="ECO:0000256" key="12">
    <source>
        <dbReference type="ARBA" id="ARBA00023004"/>
    </source>
</evidence>
<dbReference type="CDD" id="cd00982">
    <property type="entry name" value="gltB_C"/>
    <property type="match status" value="1"/>
</dbReference>
<dbReference type="InterPro" id="IPR050711">
    <property type="entry name" value="ET-N_metabolism_enzyme"/>
</dbReference>
<evidence type="ECO:0000256" key="15">
    <source>
        <dbReference type="ARBA" id="ARBA00023291"/>
    </source>
</evidence>
<evidence type="ECO:0000256" key="13">
    <source>
        <dbReference type="ARBA" id="ARBA00023014"/>
    </source>
</evidence>
<reference evidence="18" key="1">
    <citation type="submission" date="2022-09" db="EMBL/GenBank/DDBJ databases">
        <title>Complete Genomes of Fervidibacillus albus and Fervidibacillus halotolerans isolated from tidal flat sediments.</title>
        <authorList>
            <person name="Kwon K.K."/>
            <person name="Yang S.-H."/>
            <person name="Park M.J."/>
            <person name="Oh H.-M."/>
        </authorList>
    </citation>
    <scope>NUCLEOTIDE SEQUENCE</scope>
    <source>
        <strain evidence="18">MEBiC13594</strain>
    </source>
</reference>
<evidence type="ECO:0000256" key="4">
    <source>
        <dbReference type="ARBA" id="ARBA00009716"/>
    </source>
</evidence>
<keyword evidence="12" id="KW-0408">Iron</keyword>
<evidence type="ECO:0000256" key="16">
    <source>
        <dbReference type="ARBA" id="ARBA00029440"/>
    </source>
</evidence>
<dbReference type="GO" id="GO:0019676">
    <property type="term" value="P:ammonia assimilation cycle"/>
    <property type="evidence" value="ECO:0007669"/>
    <property type="project" value="TreeGrafter"/>
</dbReference>
<comment type="similarity">
    <text evidence="4">Belongs to the glutamate synthase family.</text>
</comment>
<keyword evidence="5" id="KW-0028">Amino-acid biosynthesis</keyword>
<dbReference type="GO" id="GO:0004355">
    <property type="term" value="F:glutamate synthase (NADPH) activity"/>
    <property type="evidence" value="ECO:0007669"/>
    <property type="project" value="UniProtKB-EC"/>
</dbReference>
<evidence type="ECO:0000256" key="9">
    <source>
        <dbReference type="ARBA" id="ARBA00022827"/>
    </source>
</evidence>
<keyword evidence="19" id="KW-1185">Reference proteome</keyword>
<keyword evidence="7" id="KW-0288">FMN</keyword>
<dbReference type="PANTHER" id="PTHR11938">
    <property type="entry name" value="FAD NADPH DEHYDROGENASE/OXIDOREDUCTASE"/>
    <property type="match status" value="1"/>
</dbReference>
<dbReference type="Gene3D" id="3.60.20.10">
    <property type="entry name" value="Glutamine Phosphoribosylpyrophosphate, subunit 1, domain 1"/>
    <property type="match status" value="1"/>
</dbReference>
<evidence type="ECO:0000256" key="14">
    <source>
        <dbReference type="ARBA" id="ARBA00023164"/>
    </source>
</evidence>
<evidence type="ECO:0000256" key="2">
    <source>
        <dbReference type="ARBA" id="ARBA00001927"/>
    </source>
</evidence>
<sequence length="1513" mass="169572">MGFHNIPKPQGMYHPKAEHDACGIGLYAHLKGKASHDIVKKGLSMLKRLDHRGGSVDEQTGDGSGIMVAIPDRFFRKVCAQFHLPEKGRYGVGMIFFNKNHSEQMEIERRFENIATKEGLNVLGWRTVPIDVGQIGKIARESCPFIRQVFIGKKGDHSDLERKLYILRKQVEKWGGNEKKSFYIASLSTRTIVYKGLLTPDQVGKFYLDLQDEDFTSPYVLVHSRFSTNTFPSWERAHPNRYLLHNGEINTIQGNENWMTARERKLAEQAFGKEFRKVIPVLDTNGSDSSKVDNAFEFLVLSGLSPTQASMILIPEPWLYDRQMHPKMRAFYEYHSLMMEPWDGPAAILFTDGKQIGARLDRNGLRPIRYYVTTDNYIVLSSEAGVIDITDDKIAYKDRLGPGGLLVIDIEEGKMISNEEIKNQMTSRHPYEKWLQSQLVSLEIKKDEVWNIGPLRQFQRAFGYTFEDIHKYLLPMVTDGKDPVGSMGNDTPLAVLSDRPQSLFNYFKQLFAQVTNPPIDSIREKFVTSTITYLGKEGNLLKPEKENCRRIRLNTPILTESQLLEMKENRIKGFKSKRISTLFTNELEIAVERLCMEAEQAVKEGAELLILSDRDMDKKRVPIPILLAVSAVHQHLVRTGLRTKASIIADTGETREVHHFAALIGYGADAICPYLVYSTYRSLIDEGNIEDSFSNIVEKYVQAVTDGIIKVMAKMGISTVQSYRSAQIFEAVGIDNNVIDRYFTGTPSQIGGIDLSIIGLEAKLRHERAFSMDSEQPLDSGSDFQWRKEGEHHAFNPETIHLLQWAVRKGDYSLYKTYSNRVEKERFNFLRDLFRLSSNVTPISIDEVEPVESILRRFKTGAMSFGSLSKEAHETLAIGMNRIGAKSNSGEGGEDPDRYILDANGDNRKSRIKQIASGRFGVKSHYLVHADEIQIKMAQGAKPGEGGQLPGNKVYPWVAKVRGSTPGVGLISPPPNHDIYSIEDLAQLIFDLKNANRDARISVKLVSKAGVGTIAAGVAKAKADVIVISGYDGGTGASPKTSIKHTGLPWELGLAETHQTLMLNGLRDRVRLETDGKLMTGKDVVIAALLGAEEFSFGTAPLISIGCVMMRACHLDTCPVGIATQNPKLREKFTGKPEYVERFMIYIAEEVREIMASLGFRTIDEMVGRTDVLKLNEWAKEHWKAKYLHINRLLVQPKGNRIWRKEQDHQLGRTVDLSIILPKVQKALEDKMPVRIQLSINNTMRAVGTIVGSEISKKYGEQGLPEDTLTLEFFGSAGQSFGAFVPKGMTLFVKGDANDYFGKGLSGGKLILKAPEKSPFDASENVIVGNVALYGATGGEVYINGRAGERFAVRLSGGSAVVEGIGDHGCEYMTGGKVIILGKIGNNFGAGMSGGIAYLFTDWTENWKEMLNDELIETEVPDDGELSDVKRFIENHFQYTGSLRAFHVLKNWEQTKNRIVKIIPTDYKQMVLEMNRWKDSGYSDEEARYMAFEASQGQNHLLKVKKSKEIVTN</sequence>
<keyword evidence="15" id="KW-0003">3Fe-4S</keyword>
<comment type="cofactor">
    <cofactor evidence="1">
        <name>FMN</name>
        <dbReference type="ChEBI" id="CHEBI:58210"/>
    </cofactor>
</comment>